<dbReference type="AlphaFoldDB" id="A0A328UGX1"/>
<comment type="caution">
    <text evidence="1">The sequence shown here is derived from an EMBL/GenBank/DDBJ whole genome shotgun (WGS) entry which is preliminary data.</text>
</comment>
<accession>A0A328UGX1</accession>
<proteinExistence type="predicted"/>
<reference evidence="1 2" key="1">
    <citation type="submission" date="2018-06" db="EMBL/GenBank/DDBJ databases">
        <title>Noncontiguous genome sequence of Ruminococcaceae bacterium ASD2818.</title>
        <authorList>
            <person name="Chaplin A.V."/>
            <person name="Sokolova S.R."/>
            <person name="Kochetkova T.O."/>
            <person name="Goltsov A.Y."/>
            <person name="Trofimov D.Y."/>
            <person name="Efimov B.A."/>
        </authorList>
    </citation>
    <scope>NUCLEOTIDE SEQUENCE [LARGE SCALE GENOMIC DNA]</scope>
    <source>
        <strain evidence="1 2">ASD2818</strain>
    </source>
</reference>
<evidence type="ECO:0000313" key="1">
    <source>
        <dbReference type="EMBL" id="RAQ30321.1"/>
    </source>
</evidence>
<name>A0A328UGX1_9FIRM</name>
<evidence type="ECO:0000313" key="2">
    <source>
        <dbReference type="Proteomes" id="UP000249377"/>
    </source>
</evidence>
<sequence length="61" mass="6814">MYKLKTPVQHCAASSFSSRDLGAGFDISVRFILGLHACSSPQKINAKIRPKNFFDRILAFI</sequence>
<dbReference type="Proteomes" id="UP000249377">
    <property type="component" value="Unassembled WGS sequence"/>
</dbReference>
<gene>
    <name evidence="1" type="ORF">DPQ25_02105</name>
</gene>
<keyword evidence="2" id="KW-1185">Reference proteome</keyword>
<protein>
    <submittedName>
        <fullName evidence="1">Uncharacterized protein</fullName>
    </submittedName>
</protein>
<dbReference type="EMBL" id="QLYR01000001">
    <property type="protein sequence ID" value="RAQ30321.1"/>
    <property type="molecule type" value="Genomic_DNA"/>
</dbReference>
<organism evidence="1 2">
    <name type="scientific">Hydrogeniiclostridium mannosilyticum</name>
    <dbReference type="NCBI Taxonomy" id="2764322"/>
    <lineage>
        <taxon>Bacteria</taxon>
        <taxon>Bacillati</taxon>
        <taxon>Bacillota</taxon>
        <taxon>Clostridia</taxon>
        <taxon>Eubacteriales</taxon>
        <taxon>Acutalibacteraceae</taxon>
        <taxon>Hydrogeniiclostridium</taxon>
    </lineage>
</organism>